<keyword evidence="4" id="KW-1185">Reference proteome</keyword>
<keyword evidence="1" id="KW-0732">Signal</keyword>
<feature type="signal peptide" evidence="1">
    <location>
        <begin position="1"/>
        <end position="19"/>
    </location>
</feature>
<gene>
    <name evidence="3" type="ORF">JR347_14300</name>
</gene>
<protein>
    <submittedName>
        <fullName evidence="3">PorT family protein</fullName>
    </submittedName>
</protein>
<sequence length="206" mass="22815">MKSKLFTITFLIIAINSQAQNPIGIGLKGGYGSFSQDYQFKQPPGTVFAAGPDDYSYNVYHFGAFSLIPLSKRFTFQPELLYSEKGSYIKSAPLANFQLHYIDLPLLMRINFGAFSIYSGPQFGFLAKAENGLGDDIKDGFKNTSISIVYGFQVDFGFGLIIGGRFDKGVSDISNVEEGDLFETKDGIKNQGVQAYIGWQLFKLNK</sequence>
<dbReference type="RefSeq" id="WP_205721271.1">
    <property type="nucleotide sequence ID" value="NZ_CP070608.1"/>
</dbReference>
<evidence type="ECO:0000313" key="3">
    <source>
        <dbReference type="EMBL" id="QSE96757.1"/>
    </source>
</evidence>
<feature type="domain" description="Outer membrane protein beta-barrel" evidence="2">
    <location>
        <begin position="18"/>
        <end position="173"/>
    </location>
</feature>
<evidence type="ECO:0000259" key="2">
    <source>
        <dbReference type="Pfam" id="PF13568"/>
    </source>
</evidence>
<dbReference type="InterPro" id="IPR025665">
    <property type="entry name" value="Beta-barrel_OMP_2"/>
</dbReference>
<dbReference type="KEGG" id="fuv:JR347_14300"/>
<dbReference type="Proteomes" id="UP000662783">
    <property type="component" value="Chromosome"/>
</dbReference>
<evidence type="ECO:0000313" key="4">
    <source>
        <dbReference type="Proteomes" id="UP000662783"/>
    </source>
</evidence>
<evidence type="ECO:0000256" key="1">
    <source>
        <dbReference type="SAM" id="SignalP"/>
    </source>
</evidence>
<dbReference type="AlphaFoldDB" id="A0A974WGH9"/>
<name>A0A974WGH9_9BACT</name>
<dbReference type="EMBL" id="CP070608">
    <property type="protein sequence ID" value="QSE96757.1"/>
    <property type="molecule type" value="Genomic_DNA"/>
</dbReference>
<proteinExistence type="predicted"/>
<feature type="chain" id="PRO_5037731603" evidence="1">
    <location>
        <begin position="20"/>
        <end position="206"/>
    </location>
</feature>
<accession>A0A974WGH9</accession>
<organism evidence="3 4">
    <name type="scientific">Fulvivirga lutea</name>
    <dbReference type="NCBI Taxonomy" id="2810512"/>
    <lineage>
        <taxon>Bacteria</taxon>
        <taxon>Pseudomonadati</taxon>
        <taxon>Bacteroidota</taxon>
        <taxon>Cytophagia</taxon>
        <taxon>Cytophagales</taxon>
        <taxon>Fulvivirgaceae</taxon>
        <taxon>Fulvivirga</taxon>
    </lineage>
</organism>
<dbReference type="Pfam" id="PF13568">
    <property type="entry name" value="OMP_b-brl_2"/>
    <property type="match status" value="1"/>
</dbReference>
<reference evidence="3" key="1">
    <citation type="submission" date="2021-02" db="EMBL/GenBank/DDBJ databases">
        <title>Fulvivirga sp. S481 isolated from sea water.</title>
        <authorList>
            <person name="Bae S.S."/>
            <person name="Baek K."/>
        </authorList>
    </citation>
    <scope>NUCLEOTIDE SEQUENCE</scope>
    <source>
        <strain evidence="3">S481</strain>
    </source>
</reference>